<gene>
    <name evidence="2" type="ORF">GGQ64_004160</name>
</gene>
<dbReference type="RefSeq" id="WP_183807185.1">
    <property type="nucleotide sequence ID" value="NZ_JACIEE010000009.1"/>
</dbReference>
<proteinExistence type="predicted"/>
<dbReference type="EMBL" id="JACIEE010000009">
    <property type="protein sequence ID" value="MBB3978924.1"/>
    <property type="molecule type" value="Genomic_DNA"/>
</dbReference>
<evidence type="ECO:0000256" key="1">
    <source>
        <dbReference type="SAM" id="SignalP"/>
    </source>
</evidence>
<dbReference type="Proteomes" id="UP000574761">
    <property type="component" value="Unassembled WGS sequence"/>
</dbReference>
<dbReference type="AlphaFoldDB" id="A0A7W6DAC9"/>
<keyword evidence="1" id="KW-0732">Signal</keyword>
<sequence length="259" mass="28479">MPRAAVLAVLVFLASFLQAFSSSRTPNFTEAGSQELGLADLMPSSLFAFGMSVGELEKVIQSRYPTWARSERKRATNNRNDPSLSAKAKTPYLQTLSISHESSAQGIRQSYSFALTSPLSGNRVYSIVYKVEALDGVRGLVPVNTWAAGLFSRWGEKHGGARSETRARATYFFDLDHELIKEGGKICDQIYPSFHRLDEKTIDEVNKLADLVVSTGCAYAKDNIVSLVDALLISSSIFYSVDFASQAADVQRRVVFGED</sequence>
<protein>
    <submittedName>
        <fullName evidence="2">Uncharacterized protein</fullName>
    </submittedName>
</protein>
<keyword evidence="3" id="KW-1185">Reference proteome</keyword>
<name>A0A7W6DAC9_9HYPH</name>
<reference evidence="2 3" key="1">
    <citation type="submission" date="2020-08" db="EMBL/GenBank/DDBJ databases">
        <title>Genomic Encyclopedia of Type Strains, Phase IV (KMG-IV): sequencing the most valuable type-strain genomes for metagenomic binning, comparative biology and taxonomic classification.</title>
        <authorList>
            <person name="Goeker M."/>
        </authorList>
    </citation>
    <scope>NUCLEOTIDE SEQUENCE [LARGE SCALE GENOMIC DNA]</scope>
    <source>
        <strain evidence="2 3">DSM 100211</strain>
    </source>
</reference>
<organism evidence="2 3">
    <name type="scientific">Mycoplana azooxidifex</name>
    <dbReference type="NCBI Taxonomy" id="1636188"/>
    <lineage>
        <taxon>Bacteria</taxon>
        <taxon>Pseudomonadati</taxon>
        <taxon>Pseudomonadota</taxon>
        <taxon>Alphaproteobacteria</taxon>
        <taxon>Hyphomicrobiales</taxon>
        <taxon>Rhizobiaceae</taxon>
        <taxon>Mycoplana</taxon>
    </lineage>
</organism>
<evidence type="ECO:0000313" key="2">
    <source>
        <dbReference type="EMBL" id="MBB3978924.1"/>
    </source>
</evidence>
<feature type="signal peptide" evidence="1">
    <location>
        <begin position="1"/>
        <end position="19"/>
    </location>
</feature>
<feature type="chain" id="PRO_5030769327" evidence="1">
    <location>
        <begin position="20"/>
        <end position="259"/>
    </location>
</feature>
<evidence type="ECO:0000313" key="3">
    <source>
        <dbReference type="Proteomes" id="UP000574761"/>
    </source>
</evidence>
<accession>A0A7W6DAC9</accession>
<comment type="caution">
    <text evidence="2">The sequence shown here is derived from an EMBL/GenBank/DDBJ whole genome shotgun (WGS) entry which is preliminary data.</text>
</comment>